<accession>A0A2P6VCW3</accession>
<gene>
    <name evidence="2" type="ORF">C2E20_4628</name>
</gene>
<sequence>MFATRRVQFGLMVLAYLGLNSSLNLLNKWSLGVYGFRFPFLLTSFANAAMMTFSGKLLSEKLDVVRLTFYTAPVSLAYLLPLTLVYERKAFLRYLPVHYSGAVFIIALTSINAVCYNLVSSLQCPAGVKRLFKTS</sequence>
<dbReference type="AlphaFoldDB" id="A0A2P6VCW3"/>
<feature type="transmembrane region" description="Helical" evidence="1">
    <location>
        <begin position="67"/>
        <end position="86"/>
    </location>
</feature>
<keyword evidence="3" id="KW-1185">Reference proteome</keyword>
<comment type="caution">
    <text evidence="2">The sequence shown here is derived from an EMBL/GenBank/DDBJ whole genome shotgun (WGS) entry which is preliminary data.</text>
</comment>
<keyword evidence="1" id="KW-0812">Transmembrane</keyword>
<proteinExistence type="predicted"/>
<feature type="transmembrane region" description="Helical" evidence="1">
    <location>
        <begin position="7"/>
        <end position="26"/>
    </location>
</feature>
<evidence type="ECO:0000313" key="2">
    <source>
        <dbReference type="EMBL" id="PSC71928.1"/>
    </source>
</evidence>
<organism evidence="2 3">
    <name type="scientific">Micractinium conductrix</name>
    <dbReference type="NCBI Taxonomy" id="554055"/>
    <lineage>
        <taxon>Eukaryota</taxon>
        <taxon>Viridiplantae</taxon>
        <taxon>Chlorophyta</taxon>
        <taxon>core chlorophytes</taxon>
        <taxon>Trebouxiophyceae</taxon>
        <taxon>Chlorellales</taxon>
        <taxon>Chlorellaceae</taxon>
        <taxon>Chlorella clade</taxon>
        <taxon>Micractinium</taxon>
    </lineage>
</organism>
<dbReference type="Proteomes" id="UP000239649">
    <property type="component" value="Unassembled WGS sequence"/>
</dbReference>
<feature type="transmembrane region" description="Helical" evidence="1">
    <location>
        <begin position="98"/>
        <end position="119"/>
    </location>
</feature>
<evidence type="ECO:0000256" key="1">
    <source>
        <dbReference type="SAM" id="Phobius"/>
    </source>
</evidence>
<keyword evidence="1" id="KW-0472">Membrane</keyword>
<dbReference type="OrthoDB" id="10261634at2759"/>
<name>A0A2P6VCW3_9CHLO</name>
<protein>
    <submittedName>
        <fullName evidence="2">Drug Metabolite transporter superfamily</fullName>
    </submittedName>
</protein>
<dbReference type="EMBL" id="LHPF02000012">
    <property type="protein sequence ID" value="PSC71928.1"/>
    <property type="molecule type" value="Genomic_DNA"/>
</dbReference>
<evidence type="ECO:0000313" key="3">
    <source>
        <dbReference type="Proteomes" id="UP000239649"/>
    </source>
</evidence>
<reference evidence="2 3" key="1">
    <citation type="journal article" date="2018" name="Plant J.">
        <title>Genome sequences of Chlorella sorokiniana UTEX 1602 and Micractinium conductrix SAG 241.80: implications to maltose excretion by a green alga.</title>
        <authorList>
            <person name="Arriola M.B."/>
            <person name="Velmurugan N."/>
            <person name="Zhang Y."/>
            <person name="Plunkett M.H."/>
            <person name="Hondzo H."/>
            <person name="Barney B.M."/>
        </authorList>
    </citation>
    <scope>NUCLEOTIDE SEQUENCE [LARGE SCALE GENOMIC DNA]</scope>
    <source>
        <strain evidence="2 3">SAG 241.80</strain>
    </source>
</reference>
<keyword evidence="1" id="KW-1133">Transmembrane helix</keyword>
<feature type="transmembrane region" description="Helical" evidence="1">
    <location>
        <begin position="38"/>
        <end position="55"/>
    </location>
</feature>